<accession>A0A0J8AFD7</accession>
<dbReference type="Proteomes" id="UP000052268">
    <property type="component" value="Unassembled WGS sequence"/>
</dbReference>
<dbReference type="PATRIC" id="fig|1114963.3.peg.3385"/>
<name>A0A0J8AFD7_9SPHN</name>
<evidence type="ECO:0008006" key="3">
    <source>
        <dbReference type="Google" id="ProtNLM"/>
    </source>
</evidence>
<dbReference type="EMBL" id="JACU01000007">
    <property type="protein sequence ID" value="KMS53600.1"/>
    <property type="molecule type" value="Genomic_DNA"/>
</dbReference>
<comment type="caution">
    <text evidence="1">The sequence shown here is derived from an EMBL/GenBank/DDBJ whole genome shotgun (WGS) entry which is preliminary data.</text>
</comment>
<sequence>MVSSARSDITNAIWLCGNCHKLIDDDEARFPAGILFEWVKQHELEIGRMIGKAGAEARRRYEVRYLEEFGRISYRAERLLIEKSDNWEYRLTAEMLRYEMSPVLQRWRALQRGLYMLPAVPVPASEFFRWTSLRMAEIRGIARAFGELMNVEFGRSWGDRSLPKSSGDASEIVATTRLFAEMCRSALVWEETVQFAKVDDIFSEMLSLLAGVAGYLIDEAAKVPAFLSEILTEDPKAGEHRLSIVLGLPEGWAEKLDNAGERALQAYDAEFGR</sequence>
<protein>
    <recommendedName>
        <fullName evidence="3">HNH endonuclease</fullName>
    </recommendedName>
</protein>
<dbReference type="AlphaFoldDB" id="A0A0J8AFD7"/>
<evidence type="ECO:0000313" key="1">
    <source>
        <dbReference type="EMBL" id="KMS53600.1"/>
    </source>
</evidence>
<proteinExistence type="predicted"/>
<evidence type="ECO:0000313" key="2">
    <source>
        <dbReference type="Proteomes" id="UP000052268"/>
    </source>
</evidence>
<organism evidence="1 2">
    <name type="scientific">Novosphingobium barchaimii LL02</name>
    <dbReference type="NCBI Taxonomy" id="1114963"/>
    <lineage>
        <taxon>Bacteria</taxon>
        <taxon>Pseudomonadati</taxon>
        <taxon>Pseudomonadota</taxon>
        <taxon>Alphaproteobacteria</taxon>
        <taxon>Sphingomonadales</taxon>
        <taxon>Sphingomonadaceae</taxon>
        <taxon>Novosphingobium</taxon>
    </lineage>
</organism>
<reference evidence="1 2" key="1">
    <citation type="journal article" date="2015" name="G3 (Bethesda)">
        <title>Insights into Ongoing Evolution of the Hexachlorocyclohexane Catabolic Pathway from Comparative Genomics of Ten Sphingomonadaceae Strains.</title>
        <authorList>
            <person name="Pearce S.L."/>
            <person name="Oakeshott J.G."/>
            <person name="Pandey G."/>
        </authorList>
    </citation>
    <scope>NUCLEOTIDE SEQUENCE [LARGE SCALE GENOMIC DNA]</scope>
    <source>
        <strain evidence="1 2">LL02</strain>
    </source>
</reference>
<gene>
    <name evidence="1" type="ORF">V474_22730</name>
</gene>
<keyword evidence="2" id="KW-1185">Reference proteome</keyword>